<reference evidence="6" key="2">
    <citation type="submission" date="2020-09" db="EMBL/GenBank/DDBJ databases">
        <authorList>
            <person name="Sun Q."/>
            <person name="Zhou Y."/>
        </authorList>
    </citation>
    <scope>NUCLEOTIDE SEQUENCE</scope>
    <source>
        <strain evidence="6">CGMCC 1.14984</strain>
    </source>
</reference>
<dbReference type="RefSeq" id="WP_229714572.1">
    <property type="nucleotide sequence ID" value="NZ_BMGZ01000002.1"/>
</dbReference>
<evidence type="ECO:0000259" key="5">
    <source>
        <dbReference type="Pfam" id="PF01168"/>
    </source>
</evidence>
<dbReference type="InterPro" id="IPR029066">
    <property type="entry name" value="PLP-binding_barrel"/>
</dbReference>
<gene>
    <name evidence="6" type="ORF">GCM10011355_19040</name>
</gene>
<dbReference type="CDD" id="cd00635">
    <property type="entry name" value="PLPDE_III_YBL036c_like"/>
    <property type="match status" value="1"/>
</dbReference>
<comment type="similarity">
    <text evidence="2 4">Belongs to the pyridoxal phosphate-binding protein YggS/PROSC family.</text>
</comment>
<keyword evidence="1 2" id="KW-0663">Pyridoxal phosphate</keyword>
<dbReference type="PANTHER" id="PTHR10146">
    <property type="entry name" value="PROLINE SYNTHETASE CO-TRANSCRIBED BACTERIAL HOMOLOG PROTEIN"/>
    <property type="match status" value="1"/>
</dbReference>
<dbReference type="Pfam" id="PF01168">
    <property type="entry name" value="Ala_racemase_N"/>
    <property type="match status" value="1"/>
</dbReference>
<feature type="modified residue" description="N6-(pyridoxal phosphate)lysine" evidence="2 3">
    <location>
        <position position="63"/>
    </location>
</feature>
<dbReference type="GO" id="GO:0030170">
    <property type="term" value="F:pyridoxal phosphate binding"/>
    <property type="evidence" value="ECO:0007669"/>
    <property type="project" value="UniProtKB-UniRule"/>
</dbReference>
<reference evidence="6" key="1">
    <citation type="journal article" date="2014" name="Int. J. Syst. Evol. Microbiol.">
        <title>Complete genome sequence of Corynebacterium casei LMG S-19264T (=DSM 44701T), isolated from a smear-ripened cheese.</title>
        <authorList>
            <consortium name="US DOE Joint Genome Institute (JGI-PGF)"/>
            <person name="Walter F."/>
            <person name="Albersmeier A."/>
            <person name="Kalinowski J."/>
            <person name="Ruckert C."/>
        </authorList>
    </citation>
    <scope>NUCLEOTIDE SEQUENCE</scope>
    <source>
        <strain evidence="6">CGMCC 1.14984</strain>
    </source>
</reference>
<proteinExistence type="inferred from homology"/>
<evidence type="ECO:0000313" key="6">
    <source>
        <dbReference type="EMBL" id="GGH97547.1"/>
    </source>
</evidence>
<feature type="domain" description="Alanine racemase N-terminal" evidence="5">
    <location>
        <begin position="35"/>
        <end position="248"/>
    </location>
</feature>
<dbReference type="InterPro" id="IPR011078">
    <property type="entry name" value="PyrdxlP_homeostasis"/>
</dbReference>
<evidence type="ECO:0000313" key="7">
    <source>
        <dbReference type="Proteomes" id="UP000621856"/>
    </source>
</evidence>
<name>A0A8J3A7U6_9PROT</name>
<organism evidence="6 7">
    <name type="scientific">Aquisalinus luteolus</name>
    <dbReference type="NCBI Taxonomy" id="1566827"/>
    <lineage>
        <taxon>Bacteria</taxon>
        <taxon>Pseudomonadati</taxon>
        <taxon>Pseudomonadota</taxon>
        <taxon>Alphaproteobacteria</taxon>
        <taxon>Parvularculales</taxon>
        <taxon>Parvularculaceae</taxon>
        <taxon>Aquisalinus</taxon>
    </lineage>
</organism>
<evidence type="ECO:0000256" key="2">
    <source>
        <dbReference type="HAMAP-Rule" id="MF_02087"/>
    </source>
</evidence>
<dbReference type="InterPro" id="IPR001608">
    <property type="entry name" value="Ala_racemase_N"/>
</dbReference>
<dbReference type="NCBIfam" id="TIGR00044">
    <property type="entry name" value="YggS family pyridoxal phosphate-dependent enzyme"/>
    <property type="match status" value="1"/>
</dbReference>
<dbReference type="AlphaFoldDB" id="A0A8J3A7U6"/>
<dbReference type="PANTHER" id="PTHR10146:SF14">
    <property type="entry name" value="PYRIDOXAL PHOSPHATE HOMEOSTASIS PROTEIN"/>
    <property type="match status" value="1"/>
</dbReference>
<dbReference type="Gene3D" id="3.20.20.10">
    <property type="entry name" value="Alanine racemase"/>
    <property type="match status" value="1"/>
</dbReference>
<dbReference type="FunFam" id="3.20.20.10:FF:000018">
    <property type="entry name" value="Pyridoxal phosphate homeostasis protein"/>
    <property type="match status" value="1"/>
</dbReference>
<dbReference type="HAMAP" id="MF_02087">
    <property type="entry name" value="PLP_homeostasis"/>
    <property type="match status" value="1"/>
</dbReference>
<accession>A0A8J3A7U6</accession>
<protein>
    <recommendedName>
        <fullName evidence="2">Pyridoxal phosphate homeostasis protein</fullName>
        <shortName evidence="2">PLP homeostasis protein</shortName>
    </recommendedName>
</protein>
<sequence length="250" mass="27518">MPRHDHGLAVYIADVTHMDVMPENDLTAKDVVENLAEVRERIGKAAKEADRKPRDVTLTAVTKKFSMEHIKPVIAAGHRTFGENRVQEAQGKWPAMKEAWPDMELRLIGPLQTNKADDAVALFDVIETLDREKLARALAKSMDKLDRRPDVLVQVNTGEEDQKAGIAPRDALAFIDDCQREYQLPVRGVMCIPPVDEYPAPHFALLAKIAADAGLTVVSMGMSGDYEMAVNLGATHVRVGSGIFGDRPKG</sequence>
<dbReference type="PIRSF" id="PIRSF004848">
    <property type="entry name" value="YBL036c_PLPDEIII"/>
    <property type="match status" value="1"/>
</dbReference>
<comment type="function">
    <text evidence="2">Pyridoxal 5'-phosphate (PLP)-binding protein, which is involved in PLP homeostasis.</text>
</comment>
<comment type="cofactor">
    <cofactor evidence="3">
        <name>pyridoxal 5'-phosphate</name>
        <dbReference type="ChEBI" id="CHEBI:597326"/>
    </cofactor>
</comment>
<evidence type="ECO:0000256" key="1">
    <source>
        <dbReference type="ARBA" id="ARBA00022898"/>
    </source>
</evidence>
<dbReference type="SUPFAM" id="SSF51419">
    <property type="entry name" value="PLP-binding barrel"/>
    <property type="match status" value="1"/>
</dbReference>
<evidence type="ECO:0000256" key="4">
    <source>
        <dbReference type="RuleBase" id="RU004514"/>
    </source>
</evidence>
<dbReference type="Proteomes" id="UP000621856">
    <property type="component" value="Unassembled WGS sequence"/>
</dbReference>
<evidence type="ECO:0000256" key="3">
    <source>
        <dbReference type="PIRSR" id="PIRSR004848-1"/>
    </source>
</evidence>
<dbReference type="EMBL" id="BMGZ01000002">
    <property type="protein sequence ID" value="GGH97547.1"/>
    <property type="molecule type" value="Genomic_DNA"/>
</dbReference>
<comment type="caution">
    <text evidence="6">The sequence shown here is derived from an EMBL/GenBank/DDBJ whole genome shotgun (WGS) entry which is preliminary data.</text>
</comment>